<dbReference type="InterPro" id="IPR039445">
    <property type="entry name" value="DauR-like_HTH"/>
</dbReference>
<dbReference type="InterPro" id="IPR013559">
    <property type="entry name" value="YheO"/>
</dbReference>
<accession>A0A0A8HB86</accession>
<reference evidence="3 4" key="1">
    <citation type="journal article" date="2014" name="Genome Biol. Evol.">
        <title>Comparative Genomics of the Campylobacter lari Group.</title>
        <authorList>
            <person name="Miller W.G."/>
            <person name="Yee E."/>
            <person name="Chapman M.H."/>
            <person name="Smith T.P."/>
            <person name="Bono J.L."/>
            <person name="Huynh S."/>
            <person name="Parker C.T."/>
            <person name="Vandamme P."/>
            <person name="Luong K."/>
            <person name="Korlach J."/>
        </authorList>
    </citation>
    <scope>NUCLEOTIDE SEQUENCE [LARGE SCALE GENOMIC DNA]</scope>
    <source>
        <strain evidence="3 4">LMG 24374</strain>
    </source>
</reference>
<dbReference type="AlphaFoldDB" id="A0A0A8HB86"/>
<dbReference type="EMBL" id="CP007772">
    <property type="protein sequence ID" value="AJC90184.1"/>
    <property type="molecule type" value="Genomic_DNA"/>
</dbReference>
<organism evidence="3 4">
    <name type="scientific">Campylobacter subantarcticus LMG 24374</name>
    <dbReference type="NCBI Taxonomy" id="1388751"/>
    <lineage>
        <taxon>Bacteria</taxon>
        <taxon>Pseudomonadati</taxon>
        <taxon>Campylobacterota</taxon>
        <taxon>Epsilonproteobacteria</taxon>
        <taxon>Campylobacterales</taxon>
        <taxon>Campylobacteraceae</taxon>
        <taxon>Campylobacter</taxon>
    </lineage>
</organism>
<evidence type="ECO:0000259" key="2">
    <source>
        <dbReference type="Pfam" id="PF13309"/>
    </source>
</evidence>
<dbReference type="PANTHER" id="PTHR35568:SF1">
    <property type="entry name" value="TRANSCRIPTIONAL REGULATOR DAUR"/>
    <property type="match status" value="1"/>
</dbReference>
<dbReference type="Proteomes" id="UP000031135">
    <property type="component" value="Chromosome"/>
</dbReference>
<dbReference type="KEGG" id="csm:CSUB8521_0291"/>
<dbReference type="RefSeq" id="WP_039662744.1">
    <property type="nucleotide sequence ID" value="NZ_CP007772.1"/>
</dbReference>
<dbReference type="InterPro" id="IPR039446">
    <property type="entry name" value="DauR-like"/>
</dbReference>
<dbReference type="Pfam" id="PF13309">
    <property type="entry name" value="HTH_22"/>
    <property type="match status" value="1"/>
</dbReference>
<feature type="domain" description="Transcriptional regulator DauR-like HTH" evidence="2">
    <location>
        <begin position="163"/>
        <end position="208"/>
    </location>
</feature>
<dbReference type="PANTHER" id="PTHR35568">
    <property type="entry name" value="TRANSCRIPTIONAL REGULATOR DAUR"/>
    <property type="match status" value="1"/>
</dbReference>
<name>A0A0A8HB86_9BACT</name>
<dbReference type="HOGENOM" id="CLU_080179_2_0_7"/>
<evidence type="ECO:0000313" key="4">
    <source>
        <dbReference type="Proteomes" id="UP000031135"/>
    </source>
</evidence>
<proteinExistence type="predicted"/>
<sequence length="212" mass="24358">MDKETRTYYIKLVKFLAEALGRNYEIVLHDVSEDGTNIAEIANNHISKRTINSPLTGFAIEMIKNKIYLERDYITHYKTSAKSSQVMSGSTFFIKKDEKLEGLLCINHDTSAFKKISDEILNLGNIYDNSYENLEQENKEYIKLNLEEIIEDISGIDIETFKNKSLKPKEKQKIIASLYEKGVFNVKGVIPKVADILSISEPSVYRHLQKIK</sequence>
<feature type="domain" description="YheO-like" evidence="1">
    <location>
        <begin position="9"/>
        <end position="117"/>
    </location>
</feature>
<gene>
    <name evidence="3" type="ORF">CSUB8521_0291</name>
</gene>
<dbReference type="Pfam" id="PF08348">
    <property type="entry name" value="PAS_6"/>
    <property type="match status" value="1"/>
</dbReference>
<evidence type="ECO:0000259" key="1">
    <source>
        <dbReference type="Pfam" id="PF08348"/>
    </source>
</evidence>
<protein>
    <submittedName>
        <fullName evidence="3">PAS domain-containing transcriptional regulator, YheO family</fullName>
    </submittedName>
</protein>
<evidence type="ECO:0000313" key="3">
    <source>
        <dbReference type="EMBL" id="AJC90184.1"/>
    </source>
</evidence>
<dbReference type="OrthoDB" id="9796595at2"/>